<evidence type="ECO:0000256" key="3">
    <source>
        <dbReference type="ARBA" id="ARBA00022691"/>
    </source>
</evidence>
<dbReference type="STRING" id="679936.Sulac_2345"/>
<evidence type="ECO:0000256" key="2">
    <source>
        <dbReference type="ARBA" id="ARBA00022679"/>
    </source>
</evidence>
<dbReference type="SUPFAM" id="SSF52402">
    <property type="entry name" value="Adenine nucleotide alpha hydrolases-like"/>
    <property type="match status" value="1"/>
</dbReference>
<accession>G8TUT9</accession>
<evidence type="ECO:0000256" key="1">
    <source>
        <dbReference type="ARBA" id="ARBA00022603"/>
    </source>
</evidence>
<dbReference type="GO" id="GO:0032259">
    <property type="term" value="P:methylation"/>
    <property type="evidence" value="ECO:0007669"/>
    <property type="project" value="UniProtKB-KW"/>
</dbReference>
<dbReference type="PATRIC" id="fig|679936.5.peg.2430"/>
<dbReference type="GO" id="GO:0008168">
    <property type="term" value="F:methyltransferase activity"/>
    <property type="evidence" value="ECO:0007669"/>
    <property type="project" value="UniProtKB-KW"/>
</dbReference>
<organism evidence="5 6">
    <name type="scientific">Sulfobacillus acidophilus (strain ATCC 700253 / DSM 10332 / NAL)</name>
    <dbReference type="NCBI Taxonomy" id="679936"/>
    <lineage>
        <taxon>Bacteria</taxon>
        <taxon>Bacillati</taxon>
        <taxon>Bacillota</taxon>
        <taxon>Clostridia</taxon>
        <taxon>Eubacteriales</taxon>
        <taxon>Clostridiales Family XVII. Incertae Sedis</taxon>
        <taxon>Sulfobacillus</taxon>
    </lineage>
</organism>
<protein>
    <submittedName>
        <fullName evidence="5">Methyltransferase type 11</fullName>
    </submittedName>
</protein>
<dbReference type="InterPro" id="IPR006016">
    <property type="entry name" value="UspA"/>
</dbReference>
<dbReference type="SUPFAM" id="SSF53335">
    <property type="entry name" value="S-adenosyl-L-methionine-dependent methyltransferases"/>
    <property type="match status" value="1"/>
</dbReference>
<feature type="domain" description="UspA" evidence="4">
    <location>
        <begin position="240"/>
        <end position="366"/>
    </location>
</feature>
<keyword evidence="2" id="KW-0808">Transferase</keyword>
<dbReference type="PANTHER" id="PTHR43591">
    <property type="entry name" value="METHYLTRANSFERASE"/>
    <property type="match status" value="1"/>
</dbReference>
<dbReference type="Gene3D" id="3.40.50.150">
    <property type="entry name" value="Vaccinia Virus protein VP39"/>
    <property type="match status" value="1"/>
</dbReference>
<dbReference type="CDD" id="cd00293">
    <property type="entry name" value="USP-like"/>
    <property type="match status" value="1"/>
</dbReference>
<keyword evidence="6" id="KW-1185">Reference proteome</keyword>
<dbReference type="InterPro" id="IPR029063">
    <property type="entry name" value="SAM-dependent_MTases_sf"/>
</dbReference>
<dbReference type="Gene3D" id="3.40.50.620">
    <property type="entry name" value="HUPs"/>
    <property type="match status" value="1"/>
</dbReference>
<sequence>MADTPQLFNHIAPLYERWSAILSANGIRYWHQLAVEQLALRPGLTVLDVGCGTGQVTREMARRMGGQGEVTGLDPSTAMLQVARETPVNPDSAPIVWQEGVGEALPFPDRHFDRVTAQFSIRNMHDWRQGLSEMVRVLKPGGRLVILELVQPLSALGVLALRGLGAVTHELPDKDLEPFEWLGRSLYHAPTAKELTAYLLTEGLFPQNAHYWLGDLVWVGVFDKPAGIGVAPVAQESPPKLVWATDGSLTALAGARWISRMIRPGALVHVLTVIPEGLPDGPVGLTEREAWIRHAETSQKALDPERYHVIPVLREGPPAPTIVDYVRQICPDLLVLGFKGRSESAERLFGGVSRYVWNHTTCPVVTISSDGITHYPAPVTSDSSSAFERFGEPR</sequence>
<keyword evidence="1 5" id="KW-0489">Methyltransferase</keyword>
<dbReference type="InterPro" id="IPR014729">
    <property type="entry name" value="Rossmann-like_a/b/a_fold"/>
</dbReference>
<dbReference type="KEGG" id="sap:Sulac_2345"/>
<reference evidence="6" key="1">
    <citation type="submission" date="2011-12" db="EMBL/GenBank/DDBJ databases">
        <title>The complete genome of chromosome of Sulfobacillus acidophilus DSM 10332.</title>
        <authorList>
            <person name="Lucas S."/>
            <person name="Han J."/>
            <person name="Lapidus A."/>
            <person name="Bruce D."/>
            <person name="Goodwin L."/>
            <person name="Pitluck S."/>
            <person name="Peters L."/>
            <person name="Kyrpides N."/>
            <person name="Mavromatis K."/>
            <person name="Ivanova N."/>
            <person name="Mikhailova N."/>
            <person name="Chertkov O."/>
            <person name="Saunders E."/>
            <person name="Detter J.C."/>
            <person name="Tapia R."/>
            <person name="Han C."/>
            <person name="Land M."/>
            <person name="Hauser L."/>
            <person name="Markowitz V."/>
            <person name="Cheng J.-F."/>
            <person name="Hugenholtz P."/>
            <person name="Woyke T."/>
            <person name="Wu D."/>
            <person name="Pukall R."/>
            <person name="Gehrich-Schroeter G."/>
            <person name="Schneider S."/>
            <person name="Klenk H.-P."/>
            <person name="Eisen J.A."/>
        </authorList>
    </citation>
    <scope>NUCLEOTIDE SEQUENCE [LARGE SCALE GENOMIC DNA]</scope>
    <source>
        <strain evidence="6">ATCC 700253 / DSM 10332 / NAL</strain>
    </source>
</reference>
<dbReference type="Pfam" id="PF01209">
    <property type="entry name" value="Ubie_methyltran"/>
    <property type="match status" value="1"/>
</dbReference>
<dbReference type="EMBL" id="CP003179">
    <property type="protein sequence ID" value="AEW05813.1"/>
    <property type="molecule type" value="Genomic_DNA"/>
</dbReference>
<keyword evidence="3" id="KW-0949">S-adenosyl-L-methionine</keyword>
<evidence type="ECO:0000313" key="6">
    <source>
        <dbReference type="Proteomes" id="UP000005439"/>
    </source>
</evidence>
<dbReference type="Proteomes" id="UP000005439">
    <property type="component" value="Chromosome"/>
</dbReference>
<evidence type="ECO:0000259" key="4">
    <source>
        <dbReference type="Pfam" id="PF00582"/>
    </source>
</evidence>
<reference evidence="5 6" key="2">
    <citation type="journal article" date="2012" name="Stand. Genomic Sci.">
        <title>Complete genome sequence of the moderately thermophilic mineral-sulfide-oxidizing firmicute Sulfobacillus acidophilus type strain (NAL(T)).</title>
        <authorList>
            <person name="Anderson I."/>
            <person name="Chertkov O."/>
            <person name="Chen A."/>
            <person name="Saunders E."/>
            <person name="Lapidus A."/>
            <person name="Nolan M."/>
            <person name="Lucas S."/>
            <person name="Hammon N."/>
            <person name="Deshpande S."/>
            <person name="Cheng J.F."/>
            <person name="Han C."/>
            <person name="Tapia R."/>
            <person name="Goodwin L.A."/>
            <person name="Pitluck S."/>
            <person name="Liolios K."/>
            <person name="Pagani I."/>
            <person name="Ivanova N."/>
            <person name="Mikhailova N."/>
            <person name="Pati A."/>
            <person name="Palaniappan K."/>
            <person name="Land M."/>
            <person name="Pan C."/>
            <person name="Rohde M."/>
            <person name="Pukall R."/>
            <person name="Goker M."/>
            <person name="Detter J.C."/>
            <person name="Woyke T."/>
            <person name="Bristow J."/>
            <person name="Eisen J.A."/>
            <person name="Markowitz V."/>
            <person name="Hugenholtz P."/>
            <person name="Kyrpides N.C."/>
            <person name="Klenk H.P."/>
            <person name="Mavromatis K."/>
        </authorList>
    </citation>
    <scope>NUCLEOTIDE SEQUENCE [LARGE SCALE GENOMIC DNA]</scope>
    <source>
        <strain evidence="6">ATCC 700253 / DSM 10332 / NAL</strain>
    </source>
</reference>
<dbReference type="CDD" id="cd02440">
    <property type="entry name" value="AdoMet_MTases"/>
    <property type="match status" value="1"/>
</dbReference>
<name>G8TUT9_SULAD</name>
<dbReference type="Pfam" id="PF00582">
    <property type="entry name" value="Usp"/>
    <property type="match status" value="1"/>
</dbReference>
<evidence type="ECO:0000313" key="5">
    <source>
        <dbReference type="EMBL" id="AEW05813.1"/>
    </source>
</evidence>
<dbReference type="HOGENOM" id="CLU_700050_0_0_9"/>
<dbReference type="PROSITE" id="PS51608">
    <property type="entry name" value="SAM_MT_UBIE"/>
    <property type="match status" value="1"/>
</dbReference>
<dbReference type="PANTHER" id="PTHR43591:SF24">
    <property type="entry name" value="2-METHOXY-6-POLYPRENYL-1,4-BENZOQUINOL METHYLASE, MITOCHONDRIAL"/>
    <property type="match status" value="1"/>
</dbReference>
<dbReference type="InterPro" id="IPR004033">
    <property type="entry name" value="UbiE/COQ5_MeTrFase"/>
</dbReference>
<proteinExistence type="predicted"/>
<gene>
    <name evidence="5" type="ordered locus">Sulac_2345</name>
</gene>
<dbReference type="AlphaFoldDB" id="G8TUT9"/>